<dbReference type="Proteomes" id="UP000216113">
    <property type="component" value="Unassembled WGS sequence"/>
</dbReference>
<name>A0A266LQ74_PSEFR</name>
<evidence type="ECO:0000313" key="2">
    <source>
        <dbReference type="Proteomes" id="UP000216113"/>
    </source>
</evidence>
<gene>
    <name evidence="1" type="ORF">CJF43_18805</name>
</gene>
<accession>A0A266LQ74</accession>
<reference evidence="1 2" key="1">
    <citation type="submission" date="2017-08" db="EMBL/GenBank/DDBJ databases">
        <title>Genomic and metabolic characterisation of spoilage-associated Pseudomonas species.</title>
        <authorList>
            <person name="Stanborough T."/>
            <person name="Fegan N."/>
            <person name="Powell S.M."/>
            <person name="Singh T."/>
            <person name="Tamplin M.L."/>
            <person name="Chandry P.S."/>
        </authorList>
    </citation>
    <scope>NUCLEOTIDE SEQUENCE [LARGE SCALE GENOMIC DNA]</scope>
    <source>
        <strain evidence="1 2">F1820</strain>
    </source>
</reference>
<evidence type="ECO:0000313" key="1">
    <source>
        <dbReference type="EMBL" id="OZY40206.1"/>
    </source>
</evidence>
<dbReference type="EMBL" id="NQKL01000017">
    <property type="protein sequence ID" value="OZY40206.1"/>
    <property type="molecule type" value="Genomic_DNA"/>
</dbReference>
<protein>
    <submittedName>
        <fullName evidence="1">Uncharacterized protein</fullName>
    </submittedName>
</protein>
<comment type="caution">
    <text evidence="1">The sequence shown here is derived from an EMBL/GenBank/DDBJ whole genome shotgun (WGS) entry which is preliminary data.</text>
</comment>
<organism evidence="1 2">
    <name type="scientific">Pseudomonas fragi</name>
    <dbReference type="NCBI Taxonomy" id="296"/>
    <lineage>
        <taxon>Bacteria</taxon>
        <taxon>Pseudomonadati</taxon>
        <taxon>Pseudomonadota</taxon>
        <taxon>Gammaproteobacteria</taxon>
        <taxon>Pseudomonadales</taxon>
        <taxon>Pseudomonadaceae</taxon>
        <taxon>Pseudomonas</taxon>
    </lineage>
</organism>
<sequence length="59" mass="6301">MSMTGVECKKGGAAFTKKFAGAEYSTKNDQFRRRWSELIGAGTLSMGASLLAIQAARSI</sequence>
<dbReference type="AlphaFoldDB" id="A0A266LQ74"/>
<proteinExistence type="predicted"/>